<comment type="caution">
    <text evidence="7">Lacks conserved residue(s) required for the propagation of feature annotation.</text>
</comment>
<dbReference type="Gene3D" id="1.10.3860.10">
    <property type="entry name" value="Sodium:dicarboxylate symporter"/>
    <property type="match status" value="1"/>
</dbReference>
<dbReference type="InterPro" id="IPR050746">
    <property type="entry name" value="DAACS"/>
</dbReference>
<proteinExistence type="inferred from homology"/>
<evidence type="ECO:0000313" key="8">
    <source>
        <dbReference type="EMBL" id="RZC34957.1"/>
    </source>
</evidence>
<evidence type="ECO:0000256" key="6">
    <source>
        <dbReference type="ARBA" id="ARBA00023136"/>
    </source>
</evidence>
<reference evidence="8 9" key="1">
    <citation type="submission" date="2017-03" db="EMBL/GenBank/DDBJ databases">
        <title>Genome of the blue death feigning beetle - Asbolus verrucosus.</title>
        <authorList>
            <person name="Rider S.D."/>
        </authorList>
    </citation>
    <scope>NUCLEOTIDE SEQUENCE [LARGE SCALE GENOMIC DNA]</scope>
    <source>
        <strain evidence="8">Butters</strain>
        <tissue evidence="8">Head and leg muscle</tissue>
    </source>
</reference>
<dbReference type="GO" id="GO:0015501">
    <property type="term" value="F:glutamate:sodium symporter activity"/>
    <property type="evidence" value="ECO:0007669"/>
    <property type="project" value="TreeGrafter"/>
</dbReference>
<comment type="caution">
    <text evidence="8">The sequence shown here is derived from an EMBL/GenBank/DDBJ whole genome shotgun (WGS) entry which is preliminary data.</text>
</comment>
<evidence type="ECO:0000256" key="5">
    <source>
        <dbReference type="ARBA" id="ARBA00022989"/>
    </source>
</evidence>
<feature type="transmembrane region" description="Helical" evidence="7">
    <location>
        <begin position="113"/>
        <end position="135"/>
    </location>
</feature>
<dbReference type="GO" id="GO:0005886">
    <property type="term" value="C:plasma membrane"/>
    <property type="evidence" value="ECO:0007669"/>
    <property type="project" value="TreeGrafter"/>
</dbReference>
<evidence type="ECO:0000256" key="4">
    <source>
        <dbReference type="ARBA" id="ARBA00022692"/>
    </source>
</evidence>
<dbReference type="STRING" id="1661398.A0A482VRN4"/>
<keyword evidence="9" id="KW-1185">Reference proteome</keyword>
<dbReference type="EMBL" id="QDEB01075323">
    <property type="protein sequence ID" value="RZC34957.1"/>
    <property type="molecule type" value="Genomic_DNA"/>
</dbReference>
<keyword evidence="7" id="KW-0769">Symport</keyword>
<keyword evidence="4 7" id="KW-0812">Transmembrane</keyword>
<keyword evidence="6 7" id="KW-0472">Membrane</keyword>
<comment type="similarity">
    <text evidence="2 7">Belongs to the dicarboxylate/amino acid:cation symporter (DAACS) (TC 2.A.23) family.</text>
</comment>
<dbReference type="AlphaFoldDB" id="A0A482VRN4"/>
<gene>
    <name evidence="8" type="ORF">BDFB_005945</name>
</gene>
<dbReference type="GO" id="GO:0005313">
    <property type="term" value="F:L-glutamate transmembrane transporter activity"/>
    <property type="evidence" value="ECO:0007669"/>
    <property type="project" value="TreeGrafter"/>
</dbReference>
<dbReference type="SUPFAM" id="SSF118215">
    <property type="entry name" value="Proton glutamate symport protein"/>
    <property type="match status" value="1"/>
</dbReference>
<feature type="transmembrane region" description="Helical" evidence="7">
    <location>
        <begin position="77"/>
        <end position="101"/>
    </location>
</feature>
<dbReference type="InterPro" id="IPR036458">
    <property type="entry name" value="Na:dicarbo_symporter_sf"/>
</dbReference>
<keyword evidence="3 7" id="KW-0813">Transport</keyword>
<keyword evidence="5 7" id="KW-1133">Transmembrane helix</keyword>
<dbReference type="Proteomes" id="UP000292052">
    <property type="component" value="Unassembled WGS sequence"/>
</dbReference>
<organism evidence="8 9">
    <name type="scientific">Asbolus verrucosus</name>
    <name type="common">Desert ironclad beetle</name>
    <dbReference type="NCBI Taxonomy" id="1661398"/>
    <lineage>
        <taxon>Eukaryota</taxon>
        <taxon>Metazoa</taxon>
        <taxon>Ecdysozoa</taxon>
        <taxon>Arthropoda</taxon>
        <taxon>Hexapoda</taxon>
        <taxon>Insecta</taxon>
        <taxon>Pterygota</taxon>
        <taxon>Neoptera</taxon>
        <taxon>Endopterygota</taxon>
        <taxon>Coleoptera</taxon>
        <taxon>Polyphaga</taxon>
        <taxon>Cucujiformia</taxon>
        <taxon>Tenebrionidae</taxon>
        <taxon>Pimeliinae</taxon>
        <taxon>Asbolus</taxon>
    </lineage>
</organism>
<evidence type="ECO:0000256" key="7">
    <source>
        <dbReference type="RuleBase" id="RU361216"/>
    </source>
</evidence>
<dbReference type="GO" id="GO:0015175">
    <property type="term" value="F:neutral L-amino acid transmembrane transporter activity"/>
    <property type="evidence" value="ECO:0007669"/>
    <property type="project" value="TreeGrafter"/>
</dbReference>
<evidence type="ECO:0000256" key="1">
    <source>
        <dbReference type="ARBA" id="ARBA00004141"/>
    </source>
</evidence>
<sequence length="202" mass="21909">MSENGSVKNTTNVEVFESEEVKSPKNNKWVSCLKTNLLTLATIGGVACGVILGIILRETVGVFTKREVMYISYVGDLFLRMLKSLILPLIVSSLVSAIASLDLSLSGRIAARAIVYYITTTFVAVILGIALVASIKPGSGHSGESNTDAGHTEAQRNVTTVDTLLDLVKNMFPPNIVQACVEQIYLNGILMKKLSQEQIFWD</sequence>
<evidence type="ECO:0000256" key="2">
    <source>
        <dbReference type="ARBA" id="ARBA00006148"/>
    </source>
</evidence>
<dbReference type="OrthoDB" id="5877963at2759"/>
<evidence type="ECO:0000313" key="9">
    <source>
        <dbReference type="Proteomes" id="UP000292052"/>
    </source>
</evidence>
<comment type="subcellular location">
    <subcellularLocation>
        <location evidence="1 7">Membrane</location>
        <topology evidence="1 7">Multi-pass membrane protein</topology>
    </subcellularLocation>
</comment>
<dbReference type="Pfam" id="PF00375">
    <property type="entry name" value="SDF"/>
    <property type="match status" value="1"/>
</dbReference>
<evidence type="ECO:0000256" key="3">
    <source>
        <dbReference type="ARBA" id="ARBA00022448"/>
    </source>
</evidence>
<protein>
    <recommendedName>
        <fullName evidence="7">Amino acid transporter</fullName>
    </recommendedName>
</protein>
<dbReference type="PANTHER" id="PTHR11958:SF63">
    <property type="entry name" value="AMINO ACID TRANSPORTER"/>
    <property type="match status" value="1"/>
</dbReference>
<dbReference type="PANTHER" id="PTHR11958">
    <property type="entry name" value="SODIUM/DICARBOXYLATE SYMPORTER-RELATED"/>
    <property type="match status" value="1"/>
</dbReference>
<dbReference type="InterPro" id="IPR001991">
    <property type="entry name" value="Na-dicarboxylate_symporter"/>
</dbReference>
<feature type="transmembrane region" description="Helical" evidence="7">
    <location>
        <begin position="37"/>
        <end position="56"/>
    </location>
</feature>
<name>A0A482VRN4_ASBVE</name>
<accession>A0A482VRN4</accession>
<dbReference type="PRINTS" id="PR00173">
    <property type="entry name" value="EDTRNSPORT"/>
</dbReference>